<dbReference type="AlphaFoldDB" id="A0AAE0ZQU9"/>
<dbReference type="PANTHER" id="PTHR45776">
    <property type="entry name" value="MIP04163P"/>
    <property type="match status" value="1"/>
</dbReference>
<keyword evidence="5" id="KW-0804">Transcription</keyword>
<dbReference type="GO" id="GO:0000978">
    <property type="term" value="F:RNA polymerase II cis-regulatory region sequence-specific DNA binding"/>
    <property type="evidence" value="ECO:0007669"/>
    <property type="project" value="TreeGrafter"/>
</dbReference>
<dbReference type="GO" id="GO:0005634">
    <property type="term" value="C:nucleus"/>
    <property type="evidence" value="ECO:0007669"/>
    <property type="project" value="UniProtKB-SubCell"/>
</dbReference>
<keyword evidence="4" id="KW-0238">DNA-binding</keyword>
<evidence type="ECO:0000256" key="2">
    <source>
        <dbReference type="ARBA" id="ARBA00008289"/>
    </source>
</evidence>
<dbReference type="Pfam" id="PF15951">
    <property type="entry name" value="MITF_TFEB_C_3_N"/>
    <property type="match status" value="1"/>
</dbReference>
<evidence type="ECO:0000313" key="10">
    <source>
        <dbReference type="EMBL" id="KAK3773662.1"/>
    </source>
</evidence>
<evidence type="ECO:0000256" key="1">
    <source>
        <dbReference type="ARBA" id="ARBA00004123"/>
    </source>
</evidence>
<dbReference type="PANTHER" id="PTHR45776:SF2">
    <property type="entry name" value="MIP04163P"/>
    <property type="match status" value="1"/>
</dbReference>
<feature type="compositionally biased region" description="Polar residues" evidence="8">
    <location>
        <begin position="229"/>
        <end position="253"/>
    </location>
</feature>
<keyword evidence="6" id="KW-0539">Nucleus</keyword>
<dbReference type="Pfam" id="PF00010">
    <property type="entry name" value="HLH"/>
    <property type="match status" value="1"/>
</dbReference>
<dbReference type="Proteomes" id="UP001283361">
    <property type="component" value="Unassembled WGS sequence"/>
</dbReference>
<feature type="coiled-coil region" evidence="7">
    <location>
        <begin position="333"/>
        <end position="360"/>
    </location>
</feature>
<dbReference type="SMART" id="SM00353">
    <property type="entry name" value="HLH"/>
    <property type="match status" value="1"/>
</dbReference>
<comment type="similarity">
    <text evidence="2">Belongs to the MiT/TFE family.</text>
</comment>
<evidence type="ECO:0000256" key="4">
    <source>
        <dbReference type="ARBA" id="ARBA00023125"/>
    </source>
</evidence>
<dbReference type="GO" id="GO:0046983">
    <property type="term" value="F:protein dimerization activity"/>
    <property type="evidence" value="ECO:0007669"/>
    <property type="project" value="InterPro"/>
</dbReference>
<evidence type="ECO:0000256" key="5">
    <source>
        <dbReference type="ARBA" id="ARBA00023163"/>
    </source>
</evidence>
<feature type="domain" description="BHLH" evidence="9">
    <location>
        <begin position="280"/>
        <end position="333"/>
    </location>
</feature>
<organism evidence="10 11">
    <name type="scientific">Elysia crispata</name>
    <name type="common">lettuce slug</name>
    <dbReference type="NCBI Taxonomy" id="231223"/>
    <lineage>
        <taxon>Eukaryota</taxon>
        <taxon>Metazoa</taxon>
        <taxon>Spiralia</taxon>
        <taxon>Lophotrochozoa</taxon>
        <taxon>Mollusca</taxon>
        <taxon>Gastropoda</taxon>
        <taxon>Heterobranchia</taxon>
        <taxon>Euthyneura</taxon>
        <taxon>Panpulmonata</taxon>
        <taxon>Sacoglossa</taxon>
        <taxon>Placobranchoidea</taxon>
        <taxon>Plakobranchidae</taxon>
        <taxon>Elysia</taxon>
    </lineage>
</organism>
<feature type="region of interest" description="Disordered" evidence="8">
    <location>
        <begin position="394"/>
        <end position="414"/>
    </location>
</feature>
<evidence type="ECO:0000259" key="9">
    <source>
        <dbReference type="PROSITE" id="PS50888"/>
    </source>
</evidence>
<evidence type="ECO:0000256" key="8">
    <source>
        <dbReference type="SAM" id="MobiDB-lite"/>
    </source>
</evidence>
<dbReference type="InterPro" id="IPR031867">
    <property type="entry name" value="MiT/TFE_N"/>
</dbReference>
<evidence type="ECO:0000256" key="6">
    <source>
        <dbReference type="ARBA" id="ARBA00023242"/>
    </source>
</evidence>
<evidence type="ECO:0000256" key="7">
    <source>
        <dbReference type="SAM" id="Coils"/>
    </source>
</evidence>
<dbReference type="PROSITE" id="PS50888">
    <property type="entry name" value="BHLH"/>
    <property type="match status" value="1"/>
</dbReference>
<keyword evidence="3" id="KW-0805">Transcription regulation</keyword>
<name>A0AAE0ZQU9_9GAST</name>
<comment type="subcellular location">
    <subcellularLocation>
        <location evidence="1">Nucleus</location>
    </subcellularLocation>
</comment>
<sequence length="508" mass="56130">MADSGIDVDIMSFATADVDLASEQPNFYELKSKVVVGSPVTEFKNASMPMRTNLKQQLQRQQLLEQEKRDQQAAKTNHGVTGSAGIAVPRLMEGAEVPTTVLQVKTELQHPTKYHVRQRQQRQVQHFLSESQGGRGNQPVHSLPTHVLSGATGSDHHRLQLHQQQQYHVQTSSSAPEPEVPSSMLVPEFDLLSELQAVEPLELTSLLGDNDLLEIQPSLGAATRLPQTALTSPFDPETSSIQSGGAESPSSCPAGSYHHAADLATGIMSVQDELWRKERIKKDNHNMIERRRRFNINDRIKELGGLLPKNVDPDLRQNKGTILKASVDYIKTLQDDQRKLKQVQEQRKKAEQERRKLLIYISHMKERMRECGIEPPAVSDDLELSSNLHQVIITDTPNSTNNNTISASNSSGGTTLTTLTPVSSHNSSNFLVNGNSGLAMANSAPPPALLQMVEPEPHNFFSYNETASFLGDEFMDDSPVSGDPMLMSEPVSPEYDETALGQFGHFHS</sequence>
<dbReference type="EMBL" id="JAWDGP010003518">
    <property type="protein sequence ID" value="KAK3773662.1"/>
    <property type="molecule type" value="Genomic_DNA"/>
</dbReference>
<dbReference type="CDD" id="cd11397">
    <property type="entry name" value="bHLHzip_MITF_like"/>
    <property type="match status" value="1"/>
</dbReference>
<dbReference type="InterPro" id="IPR036638">
    <property type="entry name" value="HLH_DNA-bd_sf"/>
</dbReference>
<evidence type="ECO:0000256" key="3">
    <source>
        <dbReference type="ARBA" id="ARBA00023015"/>
    </source>
</evidence>
<protein>
    <recommendedName>
        <fullName evidence="9">BHLH domain-containing protein</fullName>
    </recommendedName>
</protein>
<dbReference type="GO" id="GO:0000981">
    <property type="term" value="F:DNA-binding transcription factor activity, RNA polymerase II-specific"/>
    <property type="evidence" value="ECO:0007669"/>
    <property type="project" value="TreeGrafter"/>
</dbReference>
<gene>
    <name evidence="10" type="ORF">RRG08_001392</name>
</gene>
<reference evidence="10" key="1">
    <citation type="journal article" date="2023" name="G3 (Bethesda)">
        <title>A reference genome for the long-term kleptoplast-retaining sea slug Elysia crispata morphotype clarki.</title>
        <authorList>
            <person name="Eastman K.E."/>
            <person name="Pendleton A.L."/>
            <person name="Shaikh M.A."/>
            <person name="Suttiyut T."/>
            <person name="Ogas R."/>
            <person name="Tomko P."/>
            <person name="Gavelis G."/>
            <person name="Widhalm J.R."/>
            <person name="Wisecaver J.H."/>
        </authorList>
    </citation>
    <scope>NUCLEOTIDE SEQUENCE</scope>
    <source>
        <strain evidence="10">ECLA1</strain>
    </source>
</reference>
<dbReference type="InterPro" id="IPR011598">
    <property type="entry name" value="bHLH_dom"/>
</dbReference>
<feature type="compositionally biased region" description="Low complexity" evidence="8">
    <location>
        <begin position="396"/>
        <end position="414"/>
    </location>
</feature>
<dbReference type="Gene3D" id="4.10.280.10">
    <property type="entry name" value="Helix-loop-helix DNA-binding domain"/>
    <property type="match status" value="1"/>
</dbReference>
<proteinExistence type="inferred from homology"/>
<dbReference type="SUPFAM" id="SSF47459">
    <property type="entry name" value="HLH, helix-loop-helix DNA-binding domain"/>
    <property type="match status" value="1"/>
</dbReference>
<keyword evidence="11" id="KW-1185">Reference proteome</keyword>
<keyword evidence="7" id="KW-0175">Coiled coil</keyword>
<feature type="region of interest" description="Disordered" evidence="8">
    <location>
        <begin position="229"/>
        <end position="255"/>
    </location>
</feature>
<accession>A0AAE0ZQU9</accession>
<comment type="caution">
    <text evidence="10">The sequence shown here is derived from an EMBL/GenBank/DDBJ whole genome shotgun (WGS) entry which is preliminary data.</text>
</comment>
<evidence type="ECO:0000313" key="11">
    <source>
        <dbReference type="Proteomes" id="UP001283361"/>
    </source>
</evidence>